<dbReference type="Proteomes" id="UP000299102">
    <property type="component" value="Unassembled WGS sequence"/>
</dbReference>
<comment type="caution">
    <text evidence="2">The sequence shown here is derived from an EMBL/GenBank/DDBJ whole genome shotgun (WGS) entry which is preliminary data.</text>
</comment>
<name>A0A4C2A4U3_EUMVA</name>
<proteinExistence type="predicted"/>
<keyword evidence="3" id="KW-1185">Reference proteome</keyword>
<protein>
    <submittedName>
        <fullName evidence="2">Uncharacterized protein</fullName>
    </submittedName>
</protein>
<feature type="compositionally biased region" description="Low complexity" evidence="1">
    <location>
        <begin position="95"/>
        <end position="109"/>
    </location>
</feature>
<feature type="compositionally biased region" description="Pro residues" evidence="1">
    <location>
        <begin position="19"/>
        <end position="33"/>
    </location>
</feature>
<dbReference type="AlphaFoldDB" id="A0A4C2A4U3"/>
<sequence length="359" mass="38628">MLASSDSSPSSSGSSPAEAPTPAPAPAAVPAPTQPYSRLHRLHRSRRQKTAWALAVAAAAAARDACVVYSAVAAAVGAGAAPGASLTPCRAVSSGGAAQPGAGRAARGAHPPPLHPGPGGLLRALRPARAPRPRQLRLPRRARLTGPTQRLHLIPPLALIPQPLNAIFLSNVLASLLSPPKVIQRKRKTSESHAPRRPPAIGGGAWPYTRKFDYDKPPGATNVAFYDVLEILDAFDRARYAYLRKKQTLFAINIGNEVQLMSVRQLKFYTGIASKYWLKNSEETETGENLRVQGQGYTVYFLYFLLESHQLLTVKIRIDDFIRRNGIPNGEPNGVMNGEVGSMATLSVGDVSNRRWPHT</sequence>
<feature type="region of interest" description="Disordered" evidence="1">
    <location>
        <begin position="1"/>
        <end position="37"/>
    </location>
</feature>
<feature type="compositionally biased region" description="Low complexity" evidence="1">
    <location>
        <begin position="1"/>
        <end position="18"/>
    </location>
</feature>
<gene>
    <name evidence="2" type="ORF">EVAR_12660_1</name>
</gene>
<reference evidence="2 3" key="1">
    <citation type="journal article" date="2019" name="Commun. Biol.">
        <title>The bagworm genome reveals a unique fibroin gene that provides high tensile strength.</title>
        <authorList>
            <person name="Kono N."/>
            <person name="Nakamura H."/>
            <person name="Ohtoshi R."/>
            <person name="Tomita M."/>
            <person name="Numata K."/>
            <person name="Arakawa K."/>
        </authorList>
    </citation>
    <scope>NUCLEOTIDE SEQUENCE [LARGE SCALE GENOMIC DNA]</scope>
</reference>
<evidence type="ECO:0000313" key="3">
    <source>
        <dbReference type="Proteomes" id="UP000299102"/>
    </source>
</evidence>
<evidence type="ECO:0000313" key="2">
    <source>
        <dbReference type="EMBL" id="GBP95961.1"/>
    </source>
</evidence>
<feature type="region of interest" description="Disordered" evidence="1">
    <location>
        <begin position="91"/>
        <end position="123"/>
    </location>
</feature>
<dbReference type="EMBL" id="BGZK01002711">
    <property type="protein sequence ID" value="GBP95961.1"/>
    <property type="molecule type" value="Genomic_DNA"/>
</dbReference>
<accession>A0A4C2A4U3</accession>
<evidence type="ECO:0000256" key="1">
    <source>
        <dbReference type="SAM" id="MobiDB-lite"/>
    </source>
</evidence>
<organism evidence="2 3">
    <name type="scientific">Eumeta variegata</name>
    <name type="common">Bagworm moth</name>
    <name type="synonym">Eumeta japonica</name>
    <dbReference type="NCBI Taxonomy" id="151549"/>
    <lineage>
        <taxon>Eukaryota</taxon>
        <taxon>Metazoa</taxon>
        <taxon>Ecdysozoa</taxon>
        <taxon>Arthropoda</taxon>
        <taxon>Hexapoda</taxon>
        <taxon>Insecta</taxon>
        <taxon>Pterygota</taxon>
        <taxon>Neoptera</taxon>
        <taxon>Endopterygota</taxon>
        <taxon>Lepidoptera</taxon>
        <taxon>Glossata</taxon>
        <taxon>Ditrysia</taxon>
        <taxon>Tineoidea</taxon>
        <taxon>Psychidae</taxon>
        <taxon>Oiketicinae</taxon>
        <taxon>Eumeta</taxon>
    </lineage>
</organism>